<dbReference type="PROSITE" id="PS50096">
    <property type="entry name" value="IQ"/>
    <property type="match status" value="1"/>
</dbReference>
<dbReference type="Pfam" id="PF00612">
    <property type="entry name" value="IQ"/>
    <property type="match status" value="1"/>
</dbReference>
<proteinExistence type="predicted"/>
<keyword evidence="2" id="KW-1185">Reference proteome</keyword>
<accession>A0A430QLH3</accession>
<protein>
    <submittedName>
        <fullName evidence="1">Uncharacterized protein</fullName>
    </submittedName>
</protein>
<name>A0A430QLH3_SCHBO</name>
<gene>
    <name evidence="1" type="ORF">DC041_0009884</name>
</gene>
<dbReference type="AlphaFoldDB" id="A0A430QLH3"/>
<dbReference type="PANTHER" id="PTHR16049">
    <property type="entry name" value="IQ DOMAIN-CONTAINING PROTEIN C"/>
    <property type="match status" value="1"/>
</dbReference>
<reference evidence="1 2" key="1">
    <citation type="journal article" date="2019" name="PLoS Pathog.">
        <title>Genome sequence of the bovine parasite Schistosoma bovis Tanzania.</title>
        <authorList>
            <person name="Oey H."/>
            <person name="Zakrzewski M."/>
            <person name="Gobert G."/>
            <person name="Gravermann K."/>
            <person name="Stoye J."/>
            <person name="Jones M."/>
            <person name="Mcmanus D."/>
            <person name="Krause L."/>
        </authorList>
    </citation>
    <scope>NUCLEOTIDE SEQUENCE [LARGE SCALE GENOMIC DNA]</scope>
    <source>
        <strain evidence="1 2">TAN1997</strain>
    </source>
</reference>
<dbReference type="InterPro" id="IPR000048">
    <property type="entry name" value="IQ_motif_EF-hand-BS"/>
</dbReference>
<organism evidence="1 2">
    <name type="scientific">Schistosoma bovis</name>
    <name type="common">Blood fluke</name>
    <dbReference type="NCBI Taxonomy" id="6184"/>
    <lineage>
        <taxon>Eukaryota</taxon>
        <taxon>Metazoa</taxon>
        <taxon>Spiralia</taxon>
        <taxon>Lophotrochozoa</taxon>
        <taxon>Platyhelminthes</taxon>
        <taxon>Trematoda</taxon>
        <taxon>Digenea</taxon>
        <taxon>Strigeidida</taxon>
        <taxon>Schistosomatoidea</taxon>
        <taxon>Schistosomatidae</taxon>
        <taxon>Schistosoma</taxon>
    </lineage>
</organism>
<comment type="caution">
    <text evidence="1">The sequence shown here is derived from an EMBL/GenBank/DDBJ whole genome shotgun (WGS) entry which is preliminary data.</text>
</comment>
<evidence type="ECO:0000313" key="1">
    <source>
        <dbReference type="EMBL" id="RTG88524.1"/>
    </source>
</evidence>
<dbReference type="EMBL" id="QMKO01001572">
    <property type="protein sequence ID" value="RTG88524.1"/>
    <property type="molecule type" value="Genomic_DNA"/>
</dbReference>
<dbReference type="InterPro" id="IPR042506">
    <property type="entry name" value="IQCC"/>
</dbReference>
<evidence type="ECO:0000313" key="2">
    <source>
        <dbReference type="Proteomes" id="UP000290809"/>
    </source>
</evidence>
<dbReference type="Proteomes" id="UP000290809">
    <property type="component" value="Unassembled WGS sequence"/>
</dbReference>
<dbReference type="PANTHER" id="PTHR16049:SF8">
    <property type="entry name" value="IQ DOMAIN-CONTAINING PROTEIN C"/>
    <property type="match status" value="1"/>
</dbReference>
<sequence length="118" mass="13898">MRDLSNAEIQSIVKLQAHIRGILARTRFKKALQIFRNIVSECGESEDNLSQFQYTFNHFGKNRTCSVNSTNTSEKLKLPELYALRNNLFLEAIWLDQAINSRRHFLMYKQDFNAHFDQ</sequence>